<feature type="non-terminal residue" evidence="2">
    <location>
        <position position="81"/>
    </location>
</feature>
<evidence type="ECO:0000256" key="1">
    <source>
        <dbReference type="SAM" id="MobiDB-lite"/>
    </source>
</evidence>
<feature type="region of interest" description="Disordered" evidence="1">
    <location>
        <begin position="1"/>
        <end position="44"/>
    </location>
</feature>
<sequence>IRTDSSSNLHDNRISSSVTSIVSESSDGDDKQTQFSLPLDSNTNNLTEVLNSTLTHDNIVSPTDYESEADRGNTIDVQSES</sequence>
<gene>
    <name evidence="2" type="primary">ORF223383</name>
</gene>
<dbReference type="EMBL" id="HACG01053439">
    <property type="protein sequence ID" value="CEL00310.1"/>
    <property type="molecule type" value="Transcribed_RNA"/>
</dbReference>
<dbReference type="AlphaFoldDB" id="A0A0B7C7A5"/>
<protein>
    <submittedName>
        <fullName evidence="2">Uncharacterized protein</fullName>
    </submittedName>
</protein>
<organism evidence="2">
    <name type="scientific">Arion vulgaris</name>
    <dbReference type="NCBI Taxonomy" id="1028688"/>
    <lineage>
        <taxon>Eukaryota</taxon>
        <taxon>Metazoa</taxon>
        <taxon>Spiralia</taxon>
        <taxon>Lophotrochozoa</taxon>
        <taxon>Mollusca</taxon>
        <taxon>Gastropoda</taxon>
        <taxon>Heterobranchia</taxon>
        <taxon>Euthyneura</taxon>
        <taxon>Panpulmonata</taxon>
        <taxon>Eupulmonata</taxon>
        <taxon>Stylommatophora</taxon>
        <taxon>Helicina</taxon>
        <taxon>Arionoidea</taxon>
        <taxon>Arionidae</taxon>
        <taxon>Arion</taxon>
    </lineage>
</organism>
<feature type="compositionally biased region" description="Polar residues" evidence="1">
    <location>
        <begin position="33"/>
        <end position="44"/>
    </location>
</feature>
<accession>A0A0B7C7A5</accession>
<feature type="region of interest" description="Disordered" evidence="1">
    <location>
        <begin position="57"/>
        <end position="81"/>
    </location>
</feature>
<proteinExistence type="predicted"/>
<feature type="compositionally biased region" description="Low complexity" evidence="1">
    <location>
        <begin position="14"/>
        <end position="25"/>
    </location>
</feature>
<reference evidence="2" key="1">
    <citation type="submission" date="2014-12" db="EMBL/GenBank/DDBJ databases">
        <title>Insight into the proteome of Arion vulgaris.</title>
        <authorList>
            <person name="Aradska J."/>
            <person name="Bulat T."/>
            <person name="Smidak R."/>
            <person name="Sarate P."/>
            <person name="Gangsoo J."/>
            <person name="Sialana F."/>
            <person name="Bilban M."/>
            <person name="Lubec G."/>
        </authorList>
    </citation>
    <scope>NUCLEOTIDE SEQUENCE</scope>
    <source>
        <tissue evidence="2">Skin</tissue>
    </source>
</reference>
<feature type="non-terminal residue" evidence="2">
    <location>
        <position position="1"/>
    </location>
</feature>
<name>A0A0B7C7A5_9EUPU</name>
<evidence type="ECO:0000313" key="2">
    <source>
        <dbReference type="EMBL" id="CEL00310.1"/>
    </source>
</evidence>